<evidence type="ECO:0000256" key="15">
    <source>
        <dbReference type="ARBA" id="ARBA00050054"/>
    </source>
</evidence>
<keyword evidence="7 17" id="KW-0032">Aminotransferase</keyword>
<comment type="cofactor">
    <cofactor evidence="2">
        <name>pyridoxal 5'-phosphate</name>
        <dbReference type="ChEBI" id="CHEBI:597326"/>
    </cofactor>
</comment>
<keyword evidence="8 17" id="KW-0808">Transferase</keyword>
<evidence type="ECO:0000256" key="1">
    <source>
        <dbReference type="ARBA" id="ARBA00001750"/>
    </source>
</evidence>
<comment type="catalytic activity">
    <reaction evidence="14">
        <text>4-aminobutanoate + 2-oxoglutarate = succinate semialdehyde + L-glutamate</text>
        <dbReference type="Rhea" id="RHEA:23352"/>
        <dbReference type="ChEBI" id="CHEBI:16810"/>
        <dbReference type="ChEBI" id="CHEBI:29985"/>
        <dbReference type="ChEBI" id="CHEBI:57706"/>
        <dbReference type="ChEBI" id="CHEBI:59888"/>
        <dbReference type="EC" id="2.6.1.19"/>
    </reaction>
</comment>
<gene>
    <name evidence="17" type="primary">gabT</name>
    <name evidence="17" type="ORF">GP475_03275</name>
</gene>
<dbReference type="EC" id="2.6.1.19" evidence="6"/>
<dbReference type="GO" id="GO:0034386">
    <property type="term" value="F:4-aminobutyrate:2-oxoglutarate transaminase activity"/>
    <property type="evidence" value="ECO:0007669"/>
    <property type="project" value="UniProtKB-EC"/>
</dbReference>
<keyword evidence="18" id="KW-1185">Reference proteome</keyword>
<evidence type="ECO:0000256" key="3">
    <source>
        <dbReference type="ARBA" id="ARBA00005176"/>
    </source>
</evidence>
<dbReference type="InterPro" id="IPR049704">
    <property type="entry name" value="Aminotrans_3_PPA_site"/>
</dbReference>
<dbReference type="KEGG" id="cpoy:GP475_03275"/>
<keyword evidence="9 16" id="KW-0663">Pyridoxal phosphate</keyword>
<dbReference type="Gene3D" id="3.90.1150.10">
    <property type="entry name" value="Aspartate Aminotransferase, domain 1"/>
    <property type="match status" value="1"/>
</dbReference>
<dbReference type="Proteomes" id="UP000516320">
    <property type="component" value="Chromosome"/>
</dbReference>
<dbReference type="GO" id="GO:0009448">
    <property type="term" value="P:gamma-aminobutyric acid metabolic process"/>
    <property type="evidence" value="ECO:0007669"/>
    <property type="project" value="InterPro"/>
</dbReference>
<dbReference type="InterPro" id="IPR015421">
    <property type="entry name" value="PyrdxlP-dep_Trfase_major"/>
</dbReference>
<evidence type="ECO:0000256" key="11">
    <source>
        <dbReference type="ARBA" id="ARBA00030204"/>
    </source>
</evidence>
<dbReference type="InterPro" id="IPR015424">
    <property type="entry name" value="PyrdxlP-dep_Trfase"/>
</dbReference>
<evidence type="ECO:0000313" key="17">
    <source>
        <dbReference type="EMBL" id="QNQ89778.1"/>
    </source>
</evidence>
<evidence type="ECO:0000256" key="2">
    <source>
        <dbReference type="ARBA" id="ARBA00001933"/>
    </source>
</evidence>
<proteinExistence type="inferred from homology"/>
<evidence type="ECO:0000256" key="14">
    <source>
        <dbReference type="ARBA" id="ARBA00048021"/>
    </source>
</evidence>
<evidence type="ECO:0000256" key="8">
    <source>
        <dbReference type="ARBA" id="ARBA00022679"/>
    </source>
</evidence>
<dbReference type="Gene3D" id="3.40.640.10">
    <property type="entry name" value="Type I PLP-dependent aspartate aminotransferase-like (Major domain)"/>
    <property type="match status" value="1"/>
</dbReference>
<dbReference type="SUPFAM" id="SSF53383">
    <property type="entry name" value="PLP-dependent transferases"/>
    <property type="match status" value="1"/>
</dbReference>
<dbReference type="Pfam" id="PF00202">
    <property type="entry name" value="Aminotran_3"/>
    <property type="match status" value="1"/>
</dbReference>
<evidence type="ECO:0000256" key="9">
    <source>
        <dbReference type="ARBA" id="ARBA00022898"/>
    </source>
</evidence>
<reference evidence="17 18" key="1">
    <citation type="submission" date="2019-12" db="EMBL/GenBank/DDBJ databases">
        <title>Corynebacterium sp. nov., isolated from feces of the Anser Albifrons in China.</title>
        <authorList>
            <person name="Liu Q."/>
        </authorList>
    </citation>
    <scope>NUCLEOTIDE SEQUENCE [LARGE SCALE GENOMIC DNA]</scope>
    <source>
        <strain evidence="17 18">4H37-19</strain>
    </source>
</reference>
<comment type="catalytic activity">
    <reaction evidence="1">
        <text>(S)-3-amino-2-methylpropanoate + 2-oxoglutarate = 2-methyl-3-oxopropanoate + L-glutamate</text>
        <dbReference type="Rhea" id="RHEA:13993"/>
        <dbReference type="ChEBI" id="CHEBI:16810"/>
        <dbReference type="ChEBI" id="CHEBI:29985"/>
        <dbReference type="ChEBI" id="CHEBI:57700"/>
        <dbReference type="ChEBI" id="CHEBI:58655"/>
        <dbReference type="EC" id="2.6.1.22"/>
    </reaction>
</comment>
<dbReference type="PIRSF" id="PIRSF000521">
    <property type="entry name" value="Transaminase_4ab_Lys_Orn"/>
    <property type="match status" value="1"/>
</dbReference>
<evidence type="ECO:0000256" key="16">
    <source>
        <dbReference type="RuleBase" id="RU003560"/>
    </source>
</evidence>
<dbReference type="InterPro" id="IPR005814">
    <property type="entry name" value="Aminotrans_3"/>
</dbReference>
<accession>A0A7H0SMK3</accession>
<comment type="pathway">
    <text evidence="3">Amino-acid degradation; 4-aminobutanoate degradation.</text>
</comment>
<dbReference type="InterPro" id="IPR050103">
    <property type="entry name" value="Class-III_PLP-dep_AT"/>
</dbReference>
<evidence type="ECO:0000256" key="13">
    <source>
        <dbReference type="ARBA" id="ARBA00031787"/>
    </source>
</evidence>
<evidence type="ECO:0000256" key="12">
    <source>
        <dbReference type="ARBA" id="ARBA00030857"/>
    </source>
</evidence>
<dbReference type="InterPro" id="IPR015422">
    <property type="entry name" value="PyrdxlP-dep_Trfase_small"/>
</dbReference>
<evidence type="ECO:0000256" key="10">
    <source>
        <dbReference type="ARBA" id="ARBA00029760"/>
    </source>
</evidence>
<dbReference type="FunFam" id="3.40.640.10:FF:000013">
    <property type="entry name" value="4-aminobutyrate aminotransferase"/>
    <property type="match status" value="1"/>
</dbReference>
<dbReference type="NCBIfam" id="TIGR00700">
    <property type="entry name" value="GABAtrnsam"/>
    <property type="match status" value="1"/>
</dbReference>
<dbReference type="PROSITE" id="PS00600">
    <property type="entry name" value="AA_TRANSFER_CLASS_3"/>
    <property type="match status" value="1"/>
</dbReference>
<dbReference type="PANTHER" id="PTHR11986:SF58">
    <property type="entry name" value="LEUCINE_METHIONINE RACEMASE"/>
    <property type="match status" value="1"/>
</dbReference>
<dbReference type="GO" id="GO:0030170">
    <property type="term" value="F:pyridoxal phosphate binding"/>
    <property type="evidence" value="ECO:0007669"/>
    <property type="project" value="InterPro"/>
</dbReference>
<dbReference type="AlphaFoldDB" id="A0A7H0SMK3"/>
<evidence type="ECO:0000256" key="5">
    <source>
        <dbReference type="ARBA" id="ARBA00012876"/>
    </source>
</evidence>
<dbReference type="GO" id="GO:0047298">
    <property type="term" value="F:(S)-3-amino-2-methylpropionate transaminase activity"/>
    <property type="evidence" value="ECO:0007669"/>
    <property type="project" value="UniProtKB-EC"/>
</dbReference>
<dbReference type="CDD" id="cd00610">
    <property type="entry name" value="OAT_like"/>
    <property type="match status" value="1"/>
</dbReference>
<evidence type="ECO:0000256" key="7">
    <source>
        <dbReference type="ARBA" id="ARBA00022576"/>
    </source>
</evidence>
<dbReference type="NCBIfam" id="NF004714">
    <property type="entry name" value="PRK06058.1"/>
    <property type="match status" value="1"/>
</dbReference>
<dbReference type="EMBL" id="CP046884">
    <property type="protein sequence ID" value="QNQ89778.1"/>
    <property type="molecule type" value="Genomic_DNA"/>
</dbReference>
<dbReference type="GO" id="GO:0042802">
    <property type="term" value="F:identical protein binding"/>
    <property type="evidence" value="ECO:0007669"/>
    <property type="project" value="TreeGrafter"/>
</dbReference>
<evidence type="ECO:0000313" key="18">
    <source>
        <dbReference type="Proteomes" id="UP000516320"/>
    </source>
</evidence>
<evidence type="ECO:0000256" key="4">
    <source>
        <dbReference type="ARBA" id="ARBA00008954"/>
    </source>
</evidence>
<dbReference type="EC" id="2.6.1.22" evidence="5"/>
<dbReference type="RefSeq" id="WP_187975231.1">
    <property type="nucleotide sequence ID" value="NZ_CP046884.1"/>
</dbReference>
<dbReference type="PANTHER" id="PTHR11986">
    <property type="entry name" value="AMINOTRANSFERASE CLASS III"/>
    <property type="match status" value="1"/>
</dbReference>
<dbReference type="InterPro" id="IPR004632">
    <property type="entry name" value="4NH2But_aminotransferase_bac"/>
</dbReference>
<name>A0A7H0SMK3_9CORY</name>
<comment type="similarity">
    <text evidence="4 16">Belongs to the class-III pyridoxal-phosphate-dependent aminotransferase family.</text>
</comment>
<evidence type="ECO:0000256" key="6">
    <source>
        <dbReference type="ARBA" id="ARBA00012912"/>
    </source>
</evidence>
<organism evidence="17 18">
    <name type="scientific">Corynebacterium poyangense</name>
    <dbReference type="NCBI Taxonomy" id="2684405"/>
    <lineage>
        <taxon>Bacteria</taxon>
        <taxon>Bacillati</taxon>
        <taxon>Actinomycetota</taxon>
        <taxon>Actinomycetes</taxon>
        <taxon>Mycobacteriales</taxon>
        <taxon>Corynebacteriaceae</taxon>
        <taxon>Corynebacterium</taxon>
    </lineage>
</organism>
<protein>
    <recommendedName>
        <fullName evidence="12">(S)-3-amino-2-methylpropionate transaminase</fullName>
        <ecNumber evidence="6">2.6.1.19</ecNumber>
        <ecNumber evidence="5">2.6.1.22</ecNumber>
    </recommendedName>
    <alternativeName>
        <fullName evidence="13">GABA aminotransferase</fullName>
    </alternativeName>
    <alternativeName>
        <fullName evidence="11">Gamma-amino-N-butyrate transaminase</fullName>
    </alternativeName>
    <alternativeName>
        <fullName evidence="15">Glutamate:succinic semialdehyde transaminase</fullName>
    </alternativeName>
    <alternativeName>
        <fullName evidence="10">L-AIBAT</fullName>
    </alternativeName>
</protein>
<sequence length="444" mass="47546">MHSQENPIEQKRIVRTTIPGPHSLELEKHREANCAQALKPGLPAYIVSGDGAILVDADDNQLIDFASGIGVTNVGNRNPQVNKAIKEAADHFTHTCFLNVPYQGFVDVCEKLNAIAPGASEKHSALFSTGAEAIENAIKIARNYTGKNRVVVFDRAFHGRTNLTMSMTAKHKPYKAGFGRLAGDVYRIAGSYPLRDQLSGEEAAEKSIRHIEQNIGTEDLACIVIEPIQGEGGFVVPAPGFLPTLQKWCKDNDVLFILDEIQAGIARTGQWFASNHEELEPDLITIAKGVGGGMPLSAVTGTKEVMDAPGPGSLGGTYAGNPIACAAALATLSYIEDHQLLERATAIEGIIREELEPLLEADMVAEIRGRGAMIALEFSTASGAPDPERTAAIAAHCRSQGVIALTCGMDGNVIRLLPPLVIEEDLLRDGLNVLRDGITKTFSN</sequence>